<accession>A0A8C9QSL0</accession>
<sequence length="194" mass="20748">MLNNKTNGKKSSHLFICYHPSPPSQRHCGKNTFLSQTRSSAALSVDAGATWTCSCTPPPSPLPPSTGSQSGGGGSRGGGAGTGGTQLTSSFCVCVCVCGESARAALMENTPKCCVKVYLCSNPEDSEAEREALRETVFPRVRDRCRRVHGVEFRVIDPYEGVGHQSPPDPRTRLRLLDECRKSSAGPFFVVISI</sequence>
<dbReference type="AlphaFoldDB" id="A0A8C9QSL0"/>
<dbReference type="Ensembl" id="ENSSFOT00015003527.2">
    <property type="protein sequence ID" value="ENSSFOP00015003470.2"/>
    <property type="gene ID" value="ENSSFOG00015002286.2"/>
</dbReference>
<name>A0A8C9QSL0_SCLFO</name>
<feature type="region of interest" description="Disordered" evidence="1">
    <location>
        <begin position="57"/>
        <end position="81"/>
    </location>
</feature>
<reference evidence="2" key="3">
    <citation type="submission" date="2025-09" db="UniProtKB">
        <authorList>
            <consortium name="Ensembl"/>
        </authorList>
    </citation>
    <scope>IDENTIFICATION</scope>
</reference>
<organism evidence="2 3">
    <name type="scientific">Scleropages formosus</name>
    <name type="common">Asian bonytongue</name>
    <name type="synonym">Osteoglossum formosum</name>
    <dbReference type="NCBI Taxonomy" id="113540"/>
    <lineage>
        <taxon>Eukaryota</taxon>
        <taxon>Metazoa</taxon>
        <taxon>Chordata</taxon>
        <taxon>Craniata</taxon>
        <taxon>Vertebrata</taxon>
        <taxon>Euteleostomi</taxon>
        <taxon>Actinopterygii</taxon>
        <taxon>Neopterygii</taxon>
        <taxon>Teleostei</taxon>
        <taxon>Osteoglossocephala</taxon>
        <taxon>Osteoglossomorpha</taxon>
        <taxon>Osteoglossiformes</taxon>
        <taxon>Osteoglossidae</taxon>
        <taxon>Scleropages</taxon>
    </lineage>
</organism>
<dbReference type="InterPro" id="IPR052752">
    <property type="entry name" value="NACHT-WD_repeat"/>
</dbReference>
<reference evidence="2" key="2">
    <citation type="submission" date="2025-08" db="UniProtKB">
        <authorList>
            <consortium name="Ensembl"/>
        </authorList>
    </citation>
    <scope>IDENTIFICATION</scope>
</reference>
<dbReference type="PANTHER" id="PTHR19871">
    <property type="entry name" value="BETA TRANSDUCIN-RELATED PROTEIN"/>
    <property type="match status" value="1"/>
</dbReference>
<dbReference type="Proteomes" id="UP000694397">
    <property type="component" value="Chromosome 10"/>
</dbReference>
<dbReference type="PANTHER" id="PTHR19871:SF29">
    <property type="entry name" value="NACHT AND WD REPEAT DOMAIN-CONTAINING PROTEIN 2-LIKE"/>
    <property type="match status" value="1"/>
</dbReference>
<protein>
    <submittedName>
        <fullName evidence="2">Uncharacterized protein</fullName>
    </submittedName>
</protein>
<evidence type="ECO:0000313" key="2">
    <source>
        <dbReference type="Ensembl" id="ENSSFOP00015003470.2"/>
    </source>
</evidence>
<gene>
    <name evidence="2" type="primary">LOC108924636</name>
</gene>
<keyword evidence="3" id="KW-1185">Reference proteome</keyword>
<dbReference type="GeneTree" id="ENSGT00940000165320"/>
<feature type="compositionally biased region" description="Gly residues" evidence="1">
    <location>
        <begin position="69"/>
        <end position="81"/>
    </location>
</feature>
<evidence type="ECO:0000313" key="3">
    <source>
        <dbReference type="Proteomes" id="UP000694397"/>
    </source>
</evidence>
<reference evidence="2 3" key="1">
    <citation type="submission" date="2019-04" db="EMBL/GenBank/DDBJ databases">
        <authorList>
            <consortium name="Wellcome Sanger Institute Data Sharing"/>
        </authorList>
    </citation>
    <scope>NUCLEOTIDE SEQUENCE [LARGE SCALE GENOMIC DNA]</scope>
</reference>
<evidence type="ECO:0000256" key="1">
    <source>
        <dbReference type="SAM" id="MobiDB-lite"/>
    </source>
</evidence>
<proteinExistence type="predicted"/>